<evidence type="ECO:0000313" key="2">
    <source>
        <dbReference type="Proteomes" id="UP001595904"/>
    </source>
</evidence>
<dbReference type="EMBL" id="JBHSDU010000003">
    <property type="protein sequence ID" value="MFC4308990.1"/>
    <property type="molecule type" value="Genomic_DNA"/>
</dbReference>
<dbReference type="Gene3D" id="3.40.50.2000">
    <property type="entry name" value="Glycogen Phosphorylase B"/>
    <property type="match status" value="1"/>
</dbReference>
<name>A0ABV8SNV4_9GAMM</name>
<dbReference type="Proteomes" id="UP001595904">
    <property type="component" value="Unassembled WGS sequence"/>
</dbReference>
<proteinExistence type="predicted"/>
<gene>
    <name evidence="1" type="ORF">ACFPN2_07860</name>
</gene>
<keyword evidence="2" id="KW-1185">Reference proteome</keyword>
<evidence type="ECO:0008006" key="3">
    <source>
        <dbReference type="Google" id="ProtNLM"/>
    </source>
</evidence>
<dbReference type="RefSeq" id="WP_380596058.1">
    <property type="nucleotide sequence ID" value="NZ_JBHSDU010000003.1"/>
</dbReference>
<dbReference type="SUPFAM" id="SSF53756">
    <property type="entry name" value="UDP-Glycosyltransferase/glycogen phosphorylase"/>
    <property type="match status" value="1"/>
</dbReference>
<protein>
    <recommendedName>
        <fullName evidence="3">Glycosyltransferase</fullName>
    </recommendedName>
</protein>
<comment type="caution">
    <text evidence="1">The sequence shown here is derived from an EMBL/GenBank/DDBJ whole genome shotgun (WGS) entry which is preliminary data.</text>
</comment>
<organism evidence="1 2">
    <name type="scientific">Steroidobacter flavus</name>
    <dbReference type="NCBI Taxonomy" id="1842136"/>
    <lineage>
        <taxon>Bacteria</taxon>
        <taxon>Pseudomonadati</taxon>
        <taxon>Pseudomonadota</taxon>
        <taxon>Gammaproteobacteria</taxon>
        <taxon>Steroidobacterales</taxon>
        <taxon>Steroidobacteraceae</taxon>
        <taxon>Steroidobacter</taxon>
    </lineage>
</organism>
<reference evidence="2" key="1">
    <citation type="journal article" date="2019" name="Int. J. Syst. Evol. Microbiol.">
        <title>The Global Catalogue of Microorganisms (GCM) 10K type strain sequencing project: providing services to taxonomists for standard genome sequencing and annotation.</title>
        <authorList>
            <consortium name="The Broad Institute Genomics Platform"/>
            <consortium name="The Broad Institute Genome Sequencing Center for Infectious Disease"/>
            <person name="Wu L."/>
            <person name="Ma J."/>
        </authorList>
    </citation>
    <scope>NUCLEOTIDE SEQUENCE [LARGE SCALE GENOMIC DNA]</scope>
    <source>
        <strain evidence="2">CGMCC 1.10759</strain>
    </source>
</reference>
<accession>A0ABV8SNV4</accession>
<sequence length="583" mass="65888">MTRKFVLIDHSMRDLGGHYYTYASCVLPAAERAGLQPVLAMHREFRDLPALPPSWQSHPIFRNKSYSQRYIETGSVNGALGGWWSRTRSKWRARERQRLAESFAEDCATLLTKVALEEGDHVFFASASEIDLEGLAMFLQGASAEYRRIHWHLQFHLGIFEGRDPDYAEQRPRREFMREIFLHALARVPEHHIHLYCTTRELTAQYEYLGVAPFYTLPYPVHPLFLLPTAPKTSSDHVRIACLGHSRREKGYRELPIVVRRLWNEYLSKGRAQLVMQTRRRDLMRALDSTVADLGPHSATPPIVYAPFPLDLERYAELVRSSDIGLLLYDSTRYYARCSGVLLEMLSAGVPVIVPGGCWLSEQIHEENQRHLRDIAAHGTPLKQIGNAAGAAISFTDVEQSTELDLADGARSLLLRLRWLEPTTHGTYAHVELEQLDAQGAQVMTFAAIIGPGSDPSAVYLLFHLHENARRARLKWRNAWDDGPITVDSLEYRLYAEHYPAGSVGLTAANMDQSGELLGDVLMHMDHYRRRSGAFAGRCAEYFNADQIVAQLLGARSTAQPLSQSLASRFDLPAQTNAQSNAR</sequence>
<evidence type="ECO:0000313" key="1">
    <source>
        <dbReference type="EMBL" id="MFC4308990.1"/>
    </source>
</evidence>